<sequence length="77" mass="8056">MRPDQPDGAGTARAPPGWSSNPVGSSRGLPALDRMPGHTVSVHRFTNVNVAASPSLQETKNKSTRTVMDLGNSIDAS</sequence>
<protein>
    <submittedName>
        <fullName evidence="2">Uncharacterized protein</fullName>
    </submittedName>
</protein>
<feature type="region of interest" description="Disordered" evidence="1">
    <location>
        <begin position="1"/>
        <end position="38"/>
    </location>
</feature>
<dbReference type="EMBL" id="GBRH01211645">
    <property type="protein sequence ID" value="JAD86250.1"/>
    <property type="molecule type" value="Transcribed_RNA"/>
</dbReference>
<evidence type="ECO:0000313" key="2">
    <source>
        <dbReference type="EMBL" id="JAD86250.1"/>
    </source>
</evidence>
<organism evidence="2">
    <name type="scientific">Arundo donax</name>
    <name type="common">Giant reed</name>
    <name type="synonym">Donax arundinaceus</name>
    <dbReference type="NCBI Taxonomy" id="35708"/>
    <lineage>
        <taxon>Eukaryota</taxon>
        <taxon>Viridiplantae</taxon>
        <taxon>Streptophyta</taxon>
        <taxon>Embryophyta</taxon>
        <taxon>Tracheophyta</taxon>
        <taxon>Spermatophyta</taxon>
        <taxon>Magnoliopsida</taxon>
        <taxon>Liliopsida</taxon>
        <taxon>Poales</taxon>
        <taxon>Poaceae</taxon>
        <taxon>PACMAD clade</taxon>
        <taxon>Arundinoideae</taxon>
        <taxon>Arundineae</taxon>
        <taxon>Arundo</taxon>
    </lineage>
</organism>
<reference evidence="2" key="1">
    <citation type="submission" date="2014-09" db="EMBL/GenBank/DDBJ databases">
        <authorList>
            <person name="Magalhaes I.L.F."/>
            <person name="Oliveira U."/>
            <person name="Santos F.R."/>
            <person name="Vidigal T.H.D.A."/>
            <person name="Brescovit A.D."/>
            <person name="Santos A.J."/>
        </authorList>
    </citation>
    <scope>NUCLEOTIDE SEQUENCE</scope>
    <source>
        <tissue evidence="2">Shoot tissue taken approximately 20 cm above the soil surface</tissue>
    </source>
</reference>
<evidence type="ECO:0000256" key="1">
    <source>
        <dbReference type="SAM" id="MobiDB-lite"/>
    </source>
</evidence>
<name>A0A0A9DKS0_ARUDO</name>
<reference evidence="2" key="2">
    <citation type="journal article" date="2015" name="Data Brief">
        <title>Shoot transcriptome of the giant reed, Arundo donax.</title>
        <authorList>
            <person name="Barrero R.A."/>
            <person name="Guerrero F.D."/>
            <person name="Moolhuijzen P."/>
            <person name="Goolsby J.A."/>
            <person name="Tidwell J."/>
            <person name="Bellgard S.E."/>
            <person name="Bellgard M.I."/>
        </authorList>
    </citation>
    <scope>NUCLEOTIDE SEQUENCE</scope>
    <source>
        <tissue evidence="2">Shoot tissue taken approximately 20 cm above the soil surface</tissue>
    </source>
</reference>
<feature type="region of interest" description="Disordered" evidence="1">
    <location>
        <begin position="53"/>
        <end position="77"/>
    </location>
</feature>
<dbReference type="AlphaFoldDB" id="A0A0A9DKS0"/>
<proteinExistence type="predicted"/>
<accession>A0A0A9DKS0</accession>